<evidence type="ECO:0000256" key="2">
    <source>
        <dbReference type="ARBA" id="ARBA00022737"/>
    </source>
</evidence>
<proteinExistence type="inferred from homology"/>
<dbReference type="Gene3D" id="2.60.40.150">
    <property type="entry name" value="C2 domain"/>
    <property type="match status" value="2"/>
</dbReference>
<organism evidence="4 5">
    <name type="scientific">Pseudolycoriella hygida</name>
    <dbReference type="NCBI Taxonomy" id="35572"/>
    <lineage>
        <taxon>Eukaryota</taxon>
        <taxon>Metazoa</taxon>
        <taxon>Ecdysozoa</taxon>
        <taxon>Arthropoda</taxon>
        <taxon>Hexapoda</taxon>
        <taxon>Insecta</taxon>
        <taxon>Pterygota</taxon>
        <taxon>Neoptera</taxon>
        <taxon>Endopterygota</taxon>
        <taxon>Diptera</taxon>
        <taxon>Nematocera</taxon>
        <taxon>Sciaroidea</taxon>
        <taxon>Sciaridae</taxon>
        <taxon>Pseudolycoriella</taxon>
    </lineage>
</organism>
<dbReference type="InterPro" id="IPR035892">
    <property type="entry name" value="C2_domain_sf"/>
</dbReference>
<comment type="similarity">
    <text evidence="1">Belongs to the copine family.</text>
</comment>
<sequence>MNEMLAPFLKDVLPTSQVELTLSCRNLIDADIVSKSDPFCVVSMQESGWQSKYYEVAQTETIDNCLNPQWLKKVVVNYNFESVQKLKFEVWDEDSNSADFLGRFETRLSDLVSLSGRQFVGKLTGLPHRDCGEIVIVTEELQNCKQIAHIQFSAENLKRFSWLWNNNPFLVLSRSNEDGSYSVVAKTEMVRWTQNPKWRPIHIRATTLCNGDFDRTVKVDCYDGRNNVIGTCHTSLRTLSSTSDSQLMMNLTNNEGKTNGVLKVEKIYLTEDVSFLDYISNGTQLHFGVAIDFTVSNGVCTNPRSLHYLSNYPNQYEIALRAVGEIIEQYDSAMMFPAFGFGAKIPSTGFQVSHQFPLNDNPAHPYCSGVDDILHHYRKQLQVVTLYGPTNFAPVINNTSAIAREFQDGKHYFVLLIITDGIISDMLHTKHAIINASTLPLSIIIVGVGDADFDSMDELDSDDIRLSINGKYAARDIVQFVPLNKFLTRNGATIRSQAALAKDVLAEIPGQLTSFMKSNGIMPQKMQNSQNASESYPSAPELYPELYAYPISK</sequence>
<feature type="domain" description="C2" evidence="3">
    <location>
        <begin position="1"/>
        <end position="121"/>
    </location>
</feature>
<dbReference type="SUPFAM" id="SSF53300">
    <property type="entry name" value="vWA-like"/>
    <property type="match status" value="1"/>
</dbReference>
<evidence type="ECO:0000313" key="4">
    <source>
        <dbReference type="EMBL" id="KAJ6632725.1"/>
    </source>
</evidence>
<dbReference type="Pfam" id="PF07002">
    <property type="entry name" value="Copine"/>
    <property type="match status" value="1"/>
</dbReference>
<reference evidence="4" key="1">
    <citation type="submission" date="2022-07" db="EMBL/GenBank/DDBJ databases">
        <authorList>
            <person name="Trinca V."/>
            <person name="Uliana J.V.C."/>
            <person name="Torres T.T."/>
            <person name="Ward R.J."/>
            <person name="Monesi N."/>
        </authorList>
    </citation>
    <scope>NUCLEOTIDE SEQUENCE</scope>
    <source>
        <strain evidence="4">HSMRA1968</strain>
        <tissue evidence="4">Whole embryos</tissue>
    </source>
</reference>
<dbReference type="SMART" id="SM00327">
    <property type="entry name" value="VWA"/>
    <property type="match status" value="1"/>
</dbReference>
<gene>
    <name evidence="4" type="primary">CPNE8_0</name>
    <name evidence="4" type="ORF">Bhyg_17414</name>
</gene>
<dbReference type="SUPFAM" id="SSF49562">
    <property type="entry name" value="C2 domain (Calcium/lipid-binding domain, CaLB)"/>
    <property type="match status" value="2"/>
</dbReference>
<name>A0A9Q0RV07_9DIPT</name>
<dbReference type="GO" id="GO:0005544">
    <property type="term" value="F:calcium-dependent phospholipid binding"/>
    <property type="evidence" value="ECO:0007669"/>
    <property type="project" value="InterPro"/>
</dbReference>
<dbReference type="InterPro" id="IPR037768">
    <property type="entry name" value="C2B_Copine"/>
</dbReference>
<dbReference type="GO" id="GO:0005886">
    <property type="term" value="C:plasma membrane"/>
    <property type="evidence" value="ECO:0007669"/>
    <property type="project" value="TreeGrafter"/>
</dbReference>
<evidence type="ECO:0000256" key="1">
    <source>
        <dbReference type="ARBA" id="ARBA00009048"/>
    </source>
</evidence>
<dbReference type="Proteomes" id="UP001151699">
    <property type="component" value="Unassembled WGS sequence"/>
</dbReference>
<accession>A0A9Q0RV07</accession>
<keyword evidence="5" id="KW-1185">Reference proteome</keyword>
<dbReference type="EMBL" id="WJQU01002556">
    <property type="protein sequence ID" value="KAJ6632725.1"/>
    <property type="molecule type" value="Genomic_DNA"/>
</dbReference>
<dbReference type="AlphaFoldDB" id="A0A9Q0RV07"/>
<comment type="caution">
    <text evidence="4">The sequence shown here is derived from an EMBL/GenBank/DDBJ whole genome shotgun (WGS) entry which is preliminary data.</text>
</comment>
<keyword evidence="2" id="KW-0677">Repeat</keyword>
<evidence type="ECO:0000313" key="5">
    <source>
        <dbReference type="Proteomes" id="UP001151699"/>
    </source>
</evidence>
<dbReference type="SMART" id="SM00239">
    <property type="entry name" value="C2"/>
    <property type="match status" value="2"/>
</dbReference>
<dbReference type="InterPro" id="IPR010734">
    <property type="entry name" value="Copine_C"/>
</dbReference>
<dbReference type="OrthoDB" id="5855668at2759"/>
<evidence type="ECO:0000259" key="3">
    <source>
        <dbReference type="PROSITE" id="PS50004"/>
    </source>
</evidence>
<dbReference type="PANTHER" id="PTHR10857">
    <property type="entry name" value="COPINE"/>
    <property type="match status" value="1"/>
</dbReference>
<dbReference type="CDD" id="cd04048">
    <property type="entry name" value="C2A_Copine"/>
    <property type="match status" value="1"/>
</dbReference>
<dbReference type="GO" id="GO:0032991">
    <property type="term" value="C:protein-containing complex"/>
    <property type="evidence" value="ECO:0007669"/>
    <property type="project" value="UniProtKB-ARBA"/>
</dbReference>
<dbReference type="InterPro" id="IPR036465">
    <property type="entry name" value="vWFA_dom_sf"/>
</dbReference>
<dbReference type="FunFam" id="2.60.40.150:FF:000099">
    <property type="entry name" value="Copine 3"/>
    <property type="match status" value="1"/>
</dbReference>
<protein>
    <submittedName>
        <fullName evidence="4">Copine-8</fullName>
    </submittedName>
</protein>
<dbReference type="InterPro" id="IPR002035">
    <property type="entry name" value="VWF_A"/>
</dbReference>
<dbReference type="InterPro" id="IPR045052">
    <property type="entry name" value="Copine"/>
</dbReference>
<dbReference type="Pfam" id="PF00168">
    <property type="entry name" value="C2"/>
    <property type="match status" value="2"/>
</dbReference>
<dbReference type="PROSITE" id="PS50004">
    <property type="entry name" value="C2"/>
    <property type="match status" value="1"/>
</dbReference>
<dbReference type="PANTHER" id="PTHR10857:SF106">
    <property type="entry name" value="C2 DOMAIN-CONTAINING PROTEIN"/>
    <property type="match status" value="1"/>
</dbReference>
<dbReference type="InterPro" id="IPR000008">
    <property type="entry name" value="C2_dom"/>
</dbReference>
<dbReference type="CDD" id="cd04047">
    <property type="entry name" value="C2B_Copine"/>
    <property type="match status" value="1"/>
</dbReference>
<dbReference type="GO" id="GO:0071277">
    <property type="term" value="P:cellular response to calcium ion"/>
    <property type="evidence" value="ECO:0007669"/>
    <property type="project" value="TreeGrafter"/>
</dbReference>